<dbReference type="AlphaFoldDB" id="A0A1W1C048"/>
<gene>
    <name evidence="1" type="ORF">MNB_SV-12-1281</name>
</gene>
<protein>
    <submittedName>
        <fullName evidence="1">Uncharacterized protein</fullName>
    </submittedName>
</protein>
<reference evidence="1" key="1">
    <citation type="submission" date="2016-10" db="EMBL/GenBank/DDBJ databases">
        <authorList>
            <person name="de Groot N.N."/>
        </authorList>
    </citation>
    <scope>NUCLEOTIDE SEQUENCE</scope>
</reference>
<organism evidence="1">
    <name type="scientific">hydrothermal vent metagenome</name>
    <dbReference type="NCBI Taxonomy" id="652676"/>
    <lineage>
        <taxon>unclassified sequences</taxon>
        <taxon>metagenomes</taxon>
        <taxon>ecological metagenomes</taxon>
    </lineage>
</organism>
<proteinExistence type="predicted"/>
<name>A0A1W1C048_9ZZZZ</name>
<accession>A0A1W1C048</accession>
<dbReference type="EMBL" id="FPHE01000088">
    <property type="protein sequence ID" value="SFV59115.1"/>
    <property type="molecule type" value="Genomic_DNA"/>
</dbReference>
<evidence type="ECO:0000313" key="1">
    <source>
        <dbReference type="EMBL" id="SFV59115.1"/>
    </source>
</evidence>
<sequence>MTWNGVDWIFGEAYAPVTLEGTLIDVKNNKIIWKDSSFVTDNEEILSDDEKKDKSLQLKASLYKSEEELFSSLNDYLKNEIIEKLKKRLNLEYF</sequence>